<organism evidence="3 4">
    <name type="scientific">Chlamydomonas incerta</name>
    <dbReference type="NCBI Taxonomy" id="51695"/>
    <lineage>
        <taxon>Eukaryota</taxon>
        <taxon>Viridiplantae</taxon>
        <taxon>Chlorophyta</taxon>
        <taxon>core chlorophytes</taxon>
        <taxon>Chlorophyceae</taxon>
        <taxon>CS clade</taxon>
        <taxon>Chlamydomonadales</taxon>
        <taxon>Chlamydomonadaceae</taxon>
        <taxon>Chlamydomonas</taxon>
    </lineage>
</organism>
<evidence type="ECO:0000313" key="3">
    <source>
        <dbReference type="EMBL" id="KAG2436651.1"/>
    </source>
</evidence>
<evidence type="ECO:0008006" key="5">
    <source>
        <dbReference type="Google" id="ProtNLM"/>
    </source>
</evidence>
<dbReference type="PANTHER" id="PTHR10605:SF56">
    <property type="entry name" value="BIFUNCTIONAL HEPARAN SULFATE N-DEACETYLASE_N-SULFOTRANSFERASE"/>
    <property type="match status" value="1"/>
</dbReference>
<keyword evidence="1" id="KW-0808">Transferase</keyword>
<dbReference type="InterPro" id="IPR037359">
    <property type="entry name" value="NST/OST"/>
</dbReference>
<dbReference type="Proteomes" id="UP000650467">
    <property type="component" value="Unassembled WGS sequence"/>
</dbReference>
<dbReference type="EMBL" id="JAEHOC010000012">
    <property type="protein sequence ID" value="KAG2436651.1"/>
    <property type="molecule type" value="Genomic_DNA"/>
</dbReference>
<dbReference type="SUPFAM" id="SSF52540">
    <property type="entry name" value="P-loop containing nucleoside triphosphate hydrolases"/>
    <property type="match status" value="1"/>
</dbReference>
<dbReference type="InterPro" id="IPR027417">
    <property type="entry name" value="P-loop_NTPase"/>
</dbReference>
<name>A0A835T3G8_CHLIN</name>
<dbReference type="GO" id="GO:0008146">
    <property type="term" value="F:sulfotransferase activity"/>
    <property type="evidence" value="ECO:0007669"/>
    <property type="project" value="InterPro"/>
</dbReference>
<feature type="region of interest" description="Disordered" evidence="2">
    <location>
        <begin position="485"/>
        <end position="505"/>
    </location>
</feature>
<accession>A0A835T3G8</accession>
<evidence type="ECO:0000256" key="2">
    <source>
        <dbReference type="SAM" id="MobiDB-lite"/>
    </source>
</evidence>
<evidence type="ECO:0000256" key="1">
    <source>
        <dbReference type="ARBA" id="ARBA00022679"/>
    </source>
</evidence>
<reference evidence="3" key="1">
    <citation type="journal article" date="2020" name="bioRxiv">
        <title>Comparative genomics of Chlamydomonas.</title>
        <authorList>
            <person name="Craig R.J."/>
            <person name="Hasan A.R."/>
            <person name="Ness R.W."/>
            <person name="Keightley P.D."/>
        </authorList>
    </citation>
    <scope>NUCLEOTIDE SEQUENCE</scope>
    <source>
        <strain evidence="3">SAG 7.73</strain>
    </source>
</reference>
<evidence type="ECO:0000313" key="4">
    <source>
        <dbReference type="Proteomes" id="UP000650467"/>
    </source>
</evidence>
<dbReference type="OrthoDB" id="524083at2759"/>
<proteinExistence type="predicted"/>
<comment type="caution">
    <text evidence="3">The sequence shown here is derived from an EMBL/GenBank/DDBJ whole genome shotgun (WGS) entry which is preliminary data.</text>
</comment>
<dbReference type="Gene3D" id="3.40.50.300">
    <property type="entry name" value="P-loop containing nucleotide triphosphate hydrolases"/>
    <property type="match status" value="2"/>
</dbReference>
<gene>
    <name evidence="3" type="ORF">HXX76_006179</name>
</gene>
<dbReference type="AlphaFoldDB" id="A0A835T3G8"/>
<keyword evidence="4" id="KW-1185">Reference proteome</keyword>
<sequence>MSPPIDFAVLGGNKCGTSALWKYSTSNPSLAWVGVFKENEYWANQIGKSSLCDNVIEVREALGWGGGAARRDYLTLAATQRRVALKQRPGHDVLVGDWASANLQCLCCPVSLKTINPDLKVRPSPAPQHPCGAVQQYSTAGTGPAAVPGCRLVVVLRDPVQRALSVFLTAKRATGTWWNEWTKNHTLASYVDHELASVRRCVDVARRFRNSAQTVAAIAGNAAAERARLLAAEAGGVQQQQHYYQEGAAAATAGRSLSAAGDGSDSGSAVLGGSGASTATSELAEFARRQHGQQAGAGGAAGGASSGGAISDAVPHGWGGGMDLSEWMEAQCYAQSHLLGWSAYDVFLSNYLAHFPPRQLLVLYASQLAAQPAAVMARLEAHLGAPPGNYTRLGAVAANMAAKSSNSMRECLGWHCALKSEQRPLSGAERAAAAGGFSEAGSSTIAASGGGATGGAASSPFARAVAALAEFYAPHVARLVRWGREGRISPPPTEWSEAYGLDRHR</sequence>
<protein>
    <recommendedName>
        <fullName evidence="5">Sulfotransferase</fullName>
    </recommendedName>
</protein>
<dbReference type="PANTHER" id="PTHR10605">
    <property type="entry name" value="HEPARAN SULFATE SULFOTRANSFERASE"/>
    <property type="match status" value="1"/>
</dbReference>